<evidence type="ECO:0000256" key="1">
    <source>
        <dbReference type="ARBA" id="ARBA00010875"/>
    </source>
</evidence>
<dbReference type="EMBL" id="LCDB01000005">
    <property type="protein sequence ID" value="KKS44645.1"/>
    <property type="molecule type" value="Genomic_DNA"/>
</dbReference>
<evidence type="ECO:0000313" key="8">
    <source>
        <dbReference type="EMBL" id="KKS44645.1"/>
    </source>
</evidence>
<feature type="binding site" evidence="7">
    <location>
        <position position="123"/>
    </location>
    <ligand>
        <name>Zn(2+)</name>
        <dbReference type="ChEBI" id="CHEBI:29105"/>
        <note>catalytic</note>
    </ligand>
</feature>
<comment type="similarity">
    <text evidence="1 7">Belongs to the endoribonuclease YbeY family.</text>
</comment>
<feature type="binding site" evidence="7">
    <location>
        <position position="113"/>
    </location>
    <ligand>
        <name>Zn(2+)</name>
        <dbReference type="ChEBI" id="CHEBI:29105"/>
        <note>catalytic</note>
    </ligand>
</feature>
<comment type="subcellular location">
    <subcellularLocation>
        <location evidence="7">Cytoplasm</location>
    </subcellularLocation>
</comment>
<organism evidence="8 9">
    <name type="scientific">Candidatus Azambacteria bacterium GW2011_GWB1_42_17</name>
    <dbReference type="NCBI Taxonomy" id="1618615"/>
    <lineage>
        <taxon>Bacteria</taxon>
        <taxon>Candidatus Azamiibacteriota</taxon>
    </lineage>
</organism>
<dbReference type="GO" id="GO:0008270">
    <property type="term" value="F:zinc ion binding"/>
    <property type="evidence" value="ECO:0007669"/>
    <property type="project" value="UniProtKB-UniRule"/>
</dbReference>
<dbReference type="PROSITE" id="PS01306">
    <property type="entry name" value="UPF0054"/>
    <property type="match status" value="1"/>
</dbReference>
<keyword evidence="4 7" id="KW-0255">Endonuclease</keyword>
<dbReference type="AlphaFoldDB" id="A0A0G0Z7J0"/>
<comment type="cofactor">
    <cofactor evidence="7">
        <name>Zn(2+)</name>
        <dbReference type="ChEBI" id="CHEBI:29105"/>
    </cofactor>
    <text evidence="7">Binds 1 zinc ion.</text>
</comment>
<dbReference type="GO" id="GO:0004222">
    <property type="term" value="F:metalloendopeptidase activity"/>
    <property type="evidence" value="ECO:0007669"/>
    <property type="project" value="InterPro"/>
</dbReference>
<evidence type="ECO:0000256" key="4">
    <source>
        <dbReference type="ARBA" id="ARBA00022759"/>
    </source>
</evidence>
<keyword evidence="2 7" id="KW-0540">Nuclease</keyword>
<dbReference type="GO" id="GO:0004521">
    <property type="term" value="F:RNA endonuclease activity"/>
    <property type="evidence" value="ECO:0007669"/>
    <property type="project" value="UniProtKB-UniRule"/>
</dbReference>
<dbReference type="HAMAP" id="MF_00009">
    <property type="entry name" value="Endoribonucl_YbeY"/>
    <property type="match status" value="1"/>
</dbReference>
<name>A0A0G0Z7J0_9BACT</name>
<gene>
    <name evidence="7" type="primary">ybeY</name>
    <name evidence="8" type="ORF">UV07_C0005G0021</name>
</gene>
<dbReference type="PANTHER" id="PTHR46986">
    <property type="entry name" value="ENDORIBONUCLEASE YBEY, CHLOROPLASTIC"/>
    <property type="match status" value="1"/>
</dbReference>
<evidence type="ECO:0000256" key="6">
    <source>
        <dbReference type="ARBA" id="ARBA00022833"/>
    </source>
</evidence>
<evidence type="ECO:0000256" key="2">
    <source>
        <dbReference type="ARBA" id="ARBA00022722"/>
    </source>
</evidence>
<keyword evidence="7" id="KW-0698">rRNA processing</keyword>
<evidence type="ECO:0000256" key="3">
    <source>
        <dbReference type="ARBA" id="ARBA00022723"/>
    </source>
</evidence>
<dbReference type="Pfam" id="PF02130">
    <property type="entry name" value="YbeY"/>
    <property type="match status" value="1"/>
</dbReference>
<dbReference type="GO" id="GO:0006364">
    <property type="term" value="P:rRNA processing"/>
    <property type="evidence" value="ECO:0007669"/>
    <property type="project" value="UniProtKB-UniRule"/>
</dbReference>
<dbReference type="NCBIfam" id="TIGR00043">
    <property type="entry name" value="rRNA maturation RNase YbeY"/>
    <property type="match status" value="1"/>
</dbReference>
<protein>
    <recommendedName>
        <fullName evidence="7">Endoribonuclease YbeY</fullName>
        <ecNumber evidence="7">3.1.-.-</ecNumber>
    </recommendedName>
</protein>
<dbReference type="EC" id="3.1.-.-" evidence="7"/>
<dbReference type="InterPro" id="IPR002036">
    <property type="entry name" value="YbeY"/>
</dbReference>
<dbReference type="Proteomes" id="UP000033986">
    <property type="component" value="Unassembled WGS sequence"/>
</dbReference>
<proteinExistence type="inferred from homology"/>
<dbReference type="Gene3D" id="3.40.390.30">
    <property type="entry name" value="Metalloproteases ('zincins'), catalytic domain"/>
    <property type="match status" value="1"/>
</dbReference>
<comment type="function">
    <text evidence="7">Single strand-specific metallo-endoribonuclease involved in late-stage 70S ribosome quality control and in maturation of the 3' terminus of the 16S rRNA.</text>
</comment>
<comment type="caution">
    <text evidence="8">The sequence shown here is derived from an EMBL/GenBank/DDBJ whole genome shotgun (WGS) entry which is preliminary data.</text>
</comment>
<keyword evidence="5 7" id="KW-0378">Hydrolase</keyword>
<dbReference type="PANTHER" id="PTHR46986:SF1">
    <property type="entry name" value="ENDORIBONUCLEASE YBEY, CHLOROPLASTIC"/>
    <property type="match status" value="1"/>
</dbReference>
<dbReference type="PATRIC" id="fig|1618615.3.peg.167"/>
<dbReference type="GO" id="GO:0005737">
    <property type="term" value="C:cytoplasm"/>
    <property type="evidence" value="ECO:0007669"/>
    <property type="project" value="UniProtKB-SubCell"/>
</dbReference>
<dbReference type="InterPro" id="IPR020549">
    <property type="entry name" value="YbeY_CS"/>
</dbReference>
<evidence type="ECO:0000256" key="7">
    <source>
        <dbReference type="HAMAP-Rule" id="MF_00009"/>
    </source>
</evidence>
<evidence type="ECO:0000313" key="9">
    <source>
        <dbReference type="Proteomes" id="UP000033986"/>
    </source>
</evidence>
<keyword evidence="3 7" id="KW-0479">Metal-binding</keyword>
<keyword evidence="7" id="KW-0690">Ribosome biogenesis</keyword>
<feature type="binding site" evidence="7">
    <location>
        <position position="117"/>
    </location>
    <ligand>
        <name>Zn(2+)</name>
        <dbReference type="ChEBI" id="CHEBI:29105"/>
        <note>catalytic</note>
    </ligand>
</feature>
<dbReference type="SUPFAM" id="SSF55486">
    <property type="entry name" value="Metalloproteases ('zincins'), catalytic domain"/>
    <property type="match status" value="1"/>
</dbReference>
<accession>A0A0G0Z7J0</accession>
<reference evidence="8 9" key="1">
    <citation type="journal article" date="2015" name="Nature">
        <title>rRNA introns, odd ribosomes, and small enigmatic genomes across a large radiation of phyla.</title>
        <authorList>
            <person name="Brown C.T."/>
            <person name="Hug L.A."/>
            <person name="Thomas B.C."/>
            <person name="Sharon I."/>
            <person name="Castelle C.J."/>
            <person name="Singh A."/>
            <person name="Wilkins M.J."/>
            <person name="Williams K.H."/>
            <person name="Banfield J.F."/>
        </authorList>
    </citation>
    <scope>NUCLEOTIDE SEQUENCE [LARGE SCALE GENOMIC DNA]</scope>
</reference>
<dbReference type="InterPro" id="IPR023091">
    <property type="entry name" value="MetalPrtase_cat_dom_sf_prd"/>
</dbReference>
<sequence length="145" mass="16589">MKHEILVYNKTPQKTPKKFIENVILRALDFIKLKQPVELAVLVVSKEEIKRLNKIWRKKNEIPDELSFGLNSRSPAIGAGLARFNKNMLSLGEIVINAGKISDRNYLRAILIHSLLHLLGYDHEKSAAKARKMEQLETKILKHVA</sequence>
<keyword evidence="7" id="KW-0963">Cytoplasm</keyword>
<evidence type="ECO:0000256" key="5">
    <source>
        <dbReference type="ARBA" id="ARBA00022801"/>
    </source>
</evidence>
<keyword evidence="6 7" id="KW-0862">Zinc</keyword>